<dbReference type="InterPro" id="IPR020471">
    <property type="entry name" value="AKR"/>
</dbReference>
<organism evidence="2 3">
    <name type="scientific">Kitasatospora cystarginea</name>
    <dbReference type="NCBI Taxonomy" id="58350"/>
    <lineage>
        <taxon>Bacteria</taxon>
        <taxon>Bacillati</taxon>
        <taxon>Actinomycetota</taxon>
        <taxon>Actinomycetes</taxon>
        <taxon>Kitasatosporales</taxon>
        <taxon>Streptomycetaceae</taxon>
        <taxon>Kitasatospora</taxon>
    </lineage>
</organism>
<dbReference type="SUPFAM" id="SSF51430">
    <property type="entry name" value="NAD(P)-linked oxidoreductase"/>
    <property type="match status" value="1"/>
</dbReference>
<gene>
    <name evidence="2" type="ORF">GCM10010430_44000</name>
</gene>
<accession>A0ABN3ED19</accession>
<dbReference type="InterPro" id="IPR023210">
    <property type="entry name" value="NADP_OxRdtase_dom"/>
</dbReference>
<dbReference type="Pfam" id="PF00248">
    <property type="entry name" value="Aldo_ket_red"/>
    <property type="match status" value="1"/>
</dbReference>
<reference evidence="2 3" key="1">
    <citation type="journal article" date="2019" name="Int. J. Syst. Evol. Microbiol.">
        <title>The Global Catalogue of Microorganisms (GCM) 10K type strain sequencing project: providing services to taxonomists for standard genome sequencing and annotation.</title>
        <authorList>
            <consortium name="The Broad Institute Genomics Platform"/>
            <consortium name="The Broad Institute Genome Sequencing Center for Infectious Disease"/>
            <person name="Wu L."/>
            <person name="Ma J."/>
        </authorList>
    </citation>
    <scope>NUCLEOTIDE SEQUENCE [LARGE SCALE GENOMIC DNA]</scope>
    <source>
        <strain evidence="2 3">JCM 7356</strain>
    </source>
</reference>
<dbReference type="PANTHER" id="PTHR42686">
    <property type="entry name" value="GH17980P-RELATED"/>
    <property type="match status" value="1"/>
</dbReference>
<feature type="domain" description="NADP-dependent oxidoreductase" evidence="1">
    <location>
        <begin position="37"/>
        <end position="338"/>
    </location>
</feature>
<comment type="caution">
    <text evidence="2">The sequence shown here is derived from an EMBL/GenBank/DDBJ whole genome shotgun (WGS) entry which is preliminary data.</text>
</comment>
<evidence type="ECO:0000259" key="1">
    <source>
        <dbReference type="Pfam" id="PF00248"/>
    </source>
</evidence>
<dbReference type="EMBL" id="BAAATR010000020">
    <property type="protein sequence ID" value="GAA2255384.1"/>
    <property type="molecule type" value="Genomic_DNA"/>
</dbReference>
<dbReference type="PANTHER" id="PTHR42686:SF1">
    <property type="entry name" value="GH17980P-RELATED"/>
    <property type="match status" value="1"/>
</dbReference>
<dbReference type="Gene3D" id="3.20.20.100">
    <property type="entry name" value="NADP-dependent oxidoreductase domain"/>
    <property type="match status" value="1"/>
</dbReference>
<evidence type="ECO:0000313" key="3">
    <source>
        <dbReference type="Proteomes" id="UP001500305"/>
    </source>
</evidence>
<sequence>MTVSPSTPPLHTVMSPGRIGIGCWPIGGPFESDGVPTGWSTASDEKALSGLRRAWELGVRLFDTSDLYGLGHSERLLGRLRAELGSEGEELQISVRIGRFRGTAPNAYQPTHMRHQMEQLAQNVGDDRIAIVSFDTLSFGPAREFLDDAIETMHSFRAAGWAGALGMCGPSPISRGPGCGDATWDAKFGQVFERLQPDVLFTEFSGLRPAVMIGDEDIFDFAARHGTAVLIHAPLAHGLLTGKYDPAAQTRFGSGDHRSAHPWFQQPALELVHGALAPLRERFGGDPRHLASVALRYCLQRSHGAGVLVGFTDLLQVESNLTSQDTQLTEAELELVSGVYARLRSSLAAGVGPVLGQR</sequence>
<proteinExistence type="predicted"/>
<dbReference type="Proteomes" id="UP001500305">
    <property type="component" value="Unassembled WGS sequence"/>
</dbReference>
<dbReference type="InterPro" id="IPR036812">
    <property type="entry name" value="NAD(P)_OxRdtase_dom_sf"/>
</dbReference>
<keyword evidence="3" id="KW-1185">Reference proteome</keyword>
<protein>
    <submittedName>
        <fullName evidence="2">Aldo/keto reductase</fullName>
    </submittedName>
</protein>
<name>A0ABN3ED19_9ACTN</name>
<evidence type="ECO:0000313" key="2">
    <source>
        <dbReference type="EMBL" id="GAA2255384.1"/>
    </source>
</evidence>